<dbReference type="Proteomes" id="UP000650467">
    <property type="component" value="Unassembled WGS sequence"/>
</dbReference>
<evidence type="ECO:0000256" key="2">
    <source>
        <dbReference type="SAM" id="MobiDB-lite"/>
    </source>
</evidence>
<keyword evidence="1" id="KW-0175">Coiled coil</keyword>
<dbReference type="AlphaFoldDB" id="A0A835WAK6"/>
<dbReference type="EMBL" id="JAEHOC010000003">
    <property type="protein sequence ID" value="KAG2443837.1"/>
    <property type="molecule type" value="Genomic_DNA"/>
</dbReference>
<evidence type="ECO:0000256" key="1">
    <source>
        <dbReference type="SAM" id="Coils"/>
    </source>
</evidence>
<organism evidence="3 4">
    <name type="scientific">Chlamydomonas incerta</name>
    <dbReference type="NCBI Taxonomy" id="51695"/>
    <lineage>
        <taxon>Eukaryota</taxon>
        <taxon>Viridiplantae</taxon>
        <taxon>Chlorophyta</taxon>
        <taxon>core chlorophytes</taxon>
        <taxon>Chlorophyceae</taxon>
        <taxon>CS clade</taxon>
        <taxon>Chlamydomonadales</taxon>
        <taxon>Chlamydomonadaceae</taxon>
        <taxon>Chlamydomonas</taxon>
    </lineage>
</organism>
<proteinExistence type="predicted"/>
<evidence type="ECO:0000313" key="4">
    <source>
        <dbReference type="Proteomes" id="UP000650467"/>
    </source>
</evidence>
<feature type="coiled-coil region" evidence="1">
    <location>
        <begin position="144"/>
        <end position="171"/>
    </location>
</feature>
<feature type="compositionally biased region" description="Gly residues" evidence="2">
    <location>
        <begin position="205"/>
        <end position="216"/>
    </location>
</feature>
<accession>A0A835WAK6</accession>
<feature type="region of interest" description="Disordered" evidence="2">
    <location>
        <begin position="193"/>
        <end position="279"/>
    </location>
</feature>
<feature type="compositionally biased region" description="Basic and acidic residues" evidence="2">
    <location>
        <begin position="432"/>
        <end position="441"/>
    </location>
</feature>
<dbReference type="OrthoDB" id="540870at2759"/>
<name>A0A835WAK6_CHLIN</name>
<sequence>MTSLLQAITPGRGGGLTGAHAGASTGIGVGGLGSATEPASMRTAKMAAEAEDFARRMSEFERGLATFQRATVDFLEGLLPMMSAPLPRVWDQLPDGGLAEPVRARLSHGYPSELLGAGDCDANGLRAAALELERRLVVGVGRPLAQWREALATARQRLPEVERLRRDLDREQARGVAWRGVWGRGGLDRTFTKAERRHRRQEGLPEGGGGGGGVGGLLYRCTHPRATSPAPLPRGQRGTGPQVAASDAAIAGGGGGGATAAGEEALATAGGGGGPRPFREEFRVEDRNMKTVYRARRKEAVLHSFLEQEGLLCEQLGGLCRDASWLKSYMVAALVAAKEAMQSGTYYLGSTKQPVPGHPPPGPGLVEGAAAAVGAATGLGGAAAAARVPGGPYLLDRPTRAVALERLRGRLGREGLHAHRAVASPLELHARGDVSGREHVPPVRRGAADRPLGAHTEALPPAGTGTAASPGSSRAAAAVGGAAGGTAGAAEMAEMAASPAGPTAAGGAGLGMGDDEVVPGAAGVGGVKGLTGAATTTGPATPAKLALVGDSILPAGVGVV</sequence>
<reference evidence="3" key="1">
    <citation type="journal article" date="2020" name="bioRxiv">
        <title>Comparative genomics of Chlamydomonas.</title>
        <authorList>
            <person name="Craig R.J."/>
            <person name="Hasan A.R."/>
            <person name="Ness R.W."/>
            <person name="Keightley P.D."/>
        </authorList>
    </citation>
    <scope>NUCLEOTIDE SEQUENCE</scope>
    <source>
        <strain evidence="3">SAG 7.73</strain>
    </source>
</reference>
<gene>
    <name evidence="3" type="ORF">HXX76_002180</name>
</gene>
<protein>
    <submittedName>
        <fullName evidence="3">Uncharacterized protein</fullName>
    </submittedName>
</protein>
<keyword evidence="4" id="KW-1185">Reference proteome</keyword>
<feature type="compositionally biased region" description="Low complexity" evidence="2">
    <location>
        <begin position="456"/>
        <end position="478"/>
    </location>
</feature>
<feature type="region of interest" description="Disordered" evidence="2">
    <location>
        <begin position="432"/>
        <end position="478"/>
    </location>
</feature>
<evidence type="ECO:0000313" key="3">
    <source>
        <dbReference type="EMBL" id="KAG2443837.1"/>
    </source>
</evidence>
<comment type="caution">
    <text evidence="3">The sequence shown here is derived from an EMBL/GenBank/DDBJ whole genome shotgun (WGS) entry which is preliminary data.</text>
</comment>